<evidence type="ECO:0000313" key="2">
    <source>
        <dbReference type="Proteomes" id="UP000606974"/>
    </source>
</evidence>
<protein>
    <submittedName>
        <fullName evidence="1">Uncharacterized protein</fullName>
    </submittedName>
</protein>
<accession>A0A8H7ADJ7</accession>
<organism evidence="1 2">
    <name type="scientific">Endocarpon pusillum</name>
    <dbReference type="NCBI Taxonomy" id="364733"/>
    <lineage>
        <taxon>Eukaryota</taxon>
        <taxon>Fungi</taxon>
        <taxon>Dikarya</taxon>
        <taxon>Ascomycota</taxon>
        <taxon>Pezizomycotina</taxon>
        <taxon>Eurotiomycetes</taxon>
        <taxon>Chaetothyriomycetidae</taxon>
        <taxon>Verrucariales</taxon>
        <taxon>Verrucariaceae</taxon>
        <taxon>Endocarpon</taxon>
    </lineage>
</organism>
<evidence type="ECO:0000313" key="1">
    <source>
        <dbReference type="EMBL" id="KAF7506099.1"/>
    </source>
</evidence>
<dbReference type="AlphaFoldDB" id="A0A8H7ADJ7"/>
<comment type="caution">
    <text evidence="1">The sequence shown here is derived from an EMBL/GenBank/DDBJ whole genome shotgun (WGS) entry which is preliminary data.</text>
</comment>
<dbReference type="EMBL" id="JAACFV010000094">
    <property type="protein sequence ID" value="KAF7506099.1"/>
    <property type="molecule type" value="Genomic_DNA"/>
</dbReference>
<dbReference type="Proteomes" id="UP000606974">
    <property type="component" value="Unassembled WGS sequence"/>
</dbReference>
<reference evidence="1" key="1">
    <citation type="submission" date="2020-02" db="EMBL/GenBank/DDBJ databases">
        <authorList>
            <person name="Palmer J.M."/>
        </authorList>
    </citation>
    <scope>NUCLEOTIDE SEQUENCE</scope>
    <source>
        <strain evidence="1">EPUS1.4</strain>
        <tissue evidence="1">Thallus</tissue>
    </source>
</reference>
<proteinExistence type="predicted"/>
<keyword evidence="2" id="KW-1185">Reference proteome</keyword>
<name>A0A8H7ADJ7_9EURO</name>
<gene>
    <name evidence="1" type="ORF">GJ744_012250</name>
</gene>
<sequence length="103" mass="12100">MALLSFMKTTLASAVGVDDIAGENAMFRGWAMTRLWKQWRSQLCFESTTYCRMKRGFSPLRMCPFQTLRNFRYWPDMLAWITHMAQGDLRCSTADQDMQRSLK</sequence>